<keyword evidence="3" id="KW-0964">Secreted</keyword>
<evidence type="ECO:0000256" key="1">
    <source>
        <dbReference type="ARBA" id="ARBA00004613"/>
    </source>
</evidence>
<dbReference type="EMBL" id="VIBQ01000010">
    <property type="protein sequence ID" value="KAB8338952.1"/>
    <property type="molecule type" value="Genomic_DNA"/>
</dbReference>
<evidence type="ECO:0000256" key="2">
    <source>
        <dbReference type="ARBA" id="ARBA00009431"/>
    </source>
</evidence>
<dbReference type="SUPFAM" id="SSF53474">
    <property type="entry name" value="alpha/beta-Hydrolases"/>
    <property type="match status" value="1"/>
</dbReference>
<dbReference type="PRINTS" id="PR00724">
    <property type="entry name" value="CRBOXYPTASEC"/>
</dbReference>
<reference evidence="5 6" key="1">
    <citation type="submission" date="2019-06" db="EMBL/GenBank/DDBJ databases">
        <title>A chromosomal-level reference genome of Carpinus fangiana (Coryloideae, Betulaceae).</title>
        <authorList>
            <person name="Yang X."/>
            <person name="Wang Z."/>
            <person name="Zhang L."/>
            <person name="Hao G."/>
            <person name="Liu J."/>
            <person name="Yang Y."/>
        </authorList>
    </citation>
    <scope>NUCLEOTIDE SEQUENCE [LARGE SCALE GENOMIC DNA]</scope>
    <source>
        <strain evidence="5">Cfa_2016G</strain>
        <tissue evidence="5">Leaf</tissue>
    </source>
</reference>
<evidence type="ECO:0000313" key="6">
    <source>
        <dbReference type="Proteomes" id="UP000327013"/>
    </source>
</evidence>
<keyword evidence="4" id="KW-0645">Protease</keyword>
<dbReference type="PANTHER" id="PTHR11802:SF479">
    <property type="entry name" value="CARBOXYPEPTIDASE"/>
    <property type="match status" value="1"/>
</dbReference>
<dbReference type="Gene3D" id="3.40.50.1820">
    <property type="entry name" value="alpha/beta hydrolase"/>
    <property type="match status" value="1"/>
</dbReference>
<dbReference type="GO" id="GO:0004185">
    <property type="term" value="F:serine-type carboxypeptidase activity"/>
    <property type="evidence" value="ECO:0007669"/>
    <property type="project" value="UniProtKB-UniRule"/>
</dbReference>
<dbReference type="PANTHER" id="PTHR11802">
    <property type="entry name" value="SERINE PROTEASE FAMILY S10 SERINE CARBOXYPEPTIDASE"/>
    <property type="match status" value="1"/>
</dbReference>
<feature type="chain" id="PRO_5024458440" description="Carboxypeptidase" evidence="4">
    <location>
        <begin position="20"/>
        <end position="547"/>
    </location>
</feature>
<sequence>MKLLINSVVVSLLAATVTAGGADVYRKAAAVKQRFNDAHGIGHHAALAARATEKHPPSNGPSQYLNAKSKRFRVDGTKIPEVDFDVGESYAGLLPISSDPHETRKLYFWFFPSSNYQAGDEIAIWFNGGPGCSSLSGLLTENGPFLWQAGTLAPTPNPYSFSNLTNYVWVEQPVGVGFSQGKPNITNEIELAAQFKGFWKNFVDTFALKGRKIFITGESYGGFYVPYVANSFLEARDTEYFNLKGIAVNDPIIGDGTLQQELPVVPYIDYWSNIFYLNSTFRKNIQDTNDRCGYTNYTNRYFTFPPPPRPWPETSTLPGSDDPACDVFSTVYEAALEVNPCFNIYHITDTCPHLYGQLGIVNDGDYEPPGGVVYFNRKDVQKAINAPVGTHWYQCTPKDVFIGQGDQSPGPALDGTLTNVIEKTKNVIIGSGALDFLLSTNGTLFALQNMTWGGVQGFQKRPSKPFYVPFHPEYNGGALAGAGTLGVWGAERGLTFYDLQLAGHEVPGYAAGGAYRSIELMLGRVKSLGDKGPFTTLNNATQGIQIQ</sequence>
<dbReference type="GO" id="GO:0006508">
    <property type="term" value="P:proteolysis"/>
    <property type="evidence" value="ECO:0007669"/>
    <property type="project" value="UniProtKB-KW"/>
</dbReference>
<dbReference type="EC" id="3.4.16.-" evidence="4"/>
<dbReference type="GO" id="GO:0005576">
    <property type="term" value="C:extracellular region"/>
    <property type="evidence" value="ECO:0007669"/>
    <property type="project" value="UniProtKB-SubCell"/>
</dbReference>
<dbReference type="Proteomes" id="UP000327013">
    <property type="component" value="Unassembled WGS sequence"/>
</dbReference>
<keyword evidence="4" id="KW-0378">Hydrolase</keyword>
<evidence type="ECO:0000256" key="3">
    <source>
        <dbReference type="ARBA" id="ARBA00022525"/>
    </source>
</evidence>
<dbReference type="InterPro" id="IPR018202">
    <property type="entry name" value="Ser_caboxypep_ser_AS"/>
</dbReference>
<comment type="subcellular location">
    <subcellularLocation>
        <location evidence="1">Secreted</location>
    </subcellularLocation>
</comment>
<evidence type="ECO:0000313" key="5">
    <source>
        <dbReference type="EMBL" id="KAB8338952.1"/>
    </source>
</evidence>
<evidence type="ECO:0000256" key="4">
    <source>
        <dbReference type="RuleBase" id="RU361156"/>
    </source>
</evidence>
<comment type="similarity">
    <text evidence="2 4">Belongs to the peptidase S10 family.</text>
</comment>
<feature type="signal peptide" evidence="4">
    <location>
        <begin position="1"/>
        <end position="19"/>
    </location>
</feature>
<dbReference type="InterPro" id="IPR001563">
    <property type="entry name" value="Peptidase_S10"/>
</dbReference>
<keyword evidence="4" id="KW-0732">Signal</keyword>
<organism evidence="5 6">
    <name type="scientific">Carpinus fangiana</name>
    <dbReference type="NCBI Taxonomy" id="176857"/>
    <lineage>
        <taxon>Eukaryota</taxon>
        <taxon>Viridiplantae</taxon>
        <taxon>Streptophyta</taxon>
        <taxon>Embryophyta</taxon>
        <taxon>Tracheophyta</taxon>
        <taxon>Spermatophyta</taxon>
        <taxon>Magnoliopsida</taxon>
        <taxon>eudicotyledons</taxon>
        <taxon>Gunneridae</taxon>
        <taxon>Pentapetalae</taxon>
        <taxon>rosids</taxon>
        <taxon>fabids</taxon>
        <taxon>Fagales</taxon>
        <taxon>Betulaceae</taxon>
        <taxon>Carpinus</taxon>
    </lineage>
</organism>
<comment type="caution">
    <text evidence="5">The sequence shown here is derived from an EMBL/GenBank/DDBJ whole genome shotgun (WGS) entry which is preliminary data.</text>
</comment>
<dbReference type="OrthoDB" id="443318at2759"/>
<accession>A0A5N6KQM1</accession>
<proteinExistence type="inferred from homology"/>
<name>A0A5N6KQM1_9ROSI</name>
<dbReference type="AlphaFoldDB" id="A0A5N6KQM1"/>
<dbReference type="Pfam" id="PF00450">
    <property type="entry name" value="Peptidase_S10"/>
    <property type="match status" value="1"/>
</dbReference>
<keyword evidence="4" id="KW-0121">Carboxypeptidase</keyword>
<keyword evidence="6" id="KW-1185">Reference proteome</keyword>
<dbReference type="PROSITE" id="PS00131">
    <property type="entry name" value="CARBOXYPEPT_SER_SER"/>
    <property type="match status" value="1"/>
</dbReference>
<dbReference type="InterPro" id="IPR029058">
    <property type="entry name" value="AB_hydrolase_fold"/>
</dbReference>
<protein>
    <recommendedName>
        <fullName evidence="4">Carboxypeptidase</fullName>
        <ecNumber evidence="4">3.4.16.-</ecNumber>
    </recommendedName>
</protein>
<gene>
    <name evidence="5" type="ORF">FH972_021892</name>
</gene>